<feature type="signal peptide" evidence="1">
    <location>
        <begin position="1"/>
        <end position="20"/>
    </location>
</feature>
<evidence type="ECO:0000313" key="2">
    <source>
        <dbReference type="EMBL" id="CAD7278246.1"/>
    </source>
</evidence>
<dbReference type="EMBL" id="OA883202">
    <property type="protein sequence ID" value="CAD7278246.1"/>
    <property type="molecule type" value="Genomic_DNA"/>
</dbReference>
<keyword evidence="1" id="KW-0732">Signal</keyword>
<organism evidence="2">
    <name type="scientific">Notodromas monacha</name>
    <dbReference type="NCBI Taxonomy" id="399045"/>
    <lineage>
        <taxon>Eukaryota</taxon>
        <taxon>Metazoa</taxon>
        <taxon>Ecdysozoa</taxon>
        <taxon>Arthropoda</taxon>
        <taxon>Crustacea</taxon>
        <taxon>Oligostraca</taxon>
        <taxon>Ostracoda</taxon>
        <taxon>Podocopa</taxon>
        <taxon>Podocopida</taxon>
        <taxon>Cypridocopina</taxon>
        <taxon>Cypridoidea</taxon>
        <taxon>Cyprididae</taxon>
        <taxon>Notodromas</taxon>
    </lineage>
</organism>
<feature type="chain" id="PRO_5036210677" evidence="1">
    <location>
        <begin position="21"/>
        <end position="135"/>
    </location>
</feature>
<sequence length="135" mass="15104">MRAVVRPIVWVTLFCGIAAGEKEQERSAVFPVRLGAVTVLNSGNYGIALELFQNLVVMLHAPSVHNAMLYLYDFNKAAQKMYAPDEKIPIKFAMINAEAEPQFIQDELDYVGQLPAIIFYRNKTPIPFPGDGVFI</sequence>
<name>A0A7R9GD76_9CRUS</name>
<dbReference type="Proteomes" id="UP000678499">
    <property type="component" value="Unassembled WGS sequence"/>
</dbReference>
<dbReference type="AlphaFoldDB" id="A0A7R9GD76"/>
<protein>
    <submittedName>
        <fullName evidence="2">Uncharacterized protein</fullName>
    </submittedName>
</protein>
<dbReference type="InterPro" id="IPR036249">
    <property type="entry name" value="Thioredoxin-like_sf"/>
</dbReference>
<dbReference type="EMBL" id="CAJPEX010001165">
    <property type="protein sequence ID" value="CAG0918398.1"/>
    <property type="molecule type" value="Genomic_DNA"/>
</dbReference>
<gene>
    <name evidence="2" type="ORF">NMOB1V02_LOCUS5955</name>
</gene>
<accession>A0A7R9GD76</accession>
<dbReference type="SUPFAM" id="SSF52833">
    <property type="entry name" value="Thioredoxin-like"/>
    <property type="match status" value="1"/>
</dbReference>
<proteinExistence type="predicted"/>
<evidence type="ECO:0000256" key="1">
    <source>
        <dbReference type="SAM" id="SignalP"/>
    </source>
</evidence>
<evidence type="ECO:0000313" key="3">
    <source>
        <dbReference type="Proteomes" id="UP000678499"/>
    </source>
</evidence>
<keyword evidence="3" id="KW-1185">Reference proteome</keyword>
<reference evidence="2" key="1">
    <citation type="submission" date="2020-11" db="EMBL/GenBank/DDBJ databases">
        <authorList>
            <person name="Tran Van P."/>
        </authorList>
    </citation>
    <scope>NUCLEOTIDE SEQUENCE</scope>
</reference>
<dbReference type="Gene3D" id="3.40.30.10">
    <property type="entry name" value="Glutaredoxin"/>
    <property type="match status" value="1"/>
</dbReference>